<organism evidence="3 4">
    <name type="scientific">Carex littledalei</name>
    <dbReference type="NCBI Taxonomy" id="544730"/>
    <lineage>
        <taxon>Eukaryota</taxon>
        <taxon>Viridiplantae</taxon>
        <taxon>Streptophyta</taxon>
        <taxon>Embryophyta</taxon>
        <taxon>Tracheophyta</taxon>
        <taxon>Spermatophyta</taxon>
        <taxon>Magnoliopsida</taxon>
        <taxon>Liliopsida</taxon>
        <taxon>Poales</taxon>
        <taxon>Cyperaceae</taxon>
        <taxon>Cyperoideae</taxon>
        <taxon>Cariceae</taxon>
        <taxon>Carex</taxon>
        <taxon>Carex subgen. Euthyceras</taxon>
    </lineage>
</organism>
<evidence type="ECO:0000256" key="2">
    <source>
        <dbReference type="SAM" id="MobiDB-lite"/>
    </source>
</evidence>
<comment type="caution">
    <text evidence="3">The sequence shown here is derived from an EMBL/GenBank/DDBJ whole genome shotgun (WGS) entry which is preliminary data.</text>
</comment>
<feature type="region of interest" description="Disordered" evidence="2">
    <location>
        <begin position="40"/>
        <end position="77"/>
    </location>
</feature>
<evidence type="ECO:0000256" key="1">
    <source>
        <dbReference type="SAM" id="Coils"/>
    </source>
</evidence>
<gene>
    <name evidence="3" type="ORF">FCM35_KLT12229</name>
</gene>
<sequence>MAALSSYEELRKKKLEENKRKLEELKLNHLSASLREAIATPKRSPAKSVKRKAPEPVTIRRSERVASLPAQPKYQDV</sequence>
<feature type="compositionally biased region" description="Basic and acidic residues" evidence="2">
    <location>
        <begin position="52"/>
        <end position="64"/>
    </location>
</feature>
<dbReference type="Proteomes" id="UP000623129">
    <property type="component" value="Unassembled WGS sequence"/>
</dbReference>
<name>A0A833QPT7_9POAL</name>
<proteinExistence type="predicted"/>
<evidence type="ECO:0000313" key="4">
    <source>
        <dbReference type="Proteomes" id="UP000623129"/>
    </source>
</evidence>
<dbReference type="AlphaFoldDB" id="A0A833QPT7"/>
<accession>A0A833QPT7</accession>
<evidence type="ECO:0000313" key="3">
    <source>
        <dbReference type="EMBL" id="KAF3323498.1"/>
    </source>
</evidence>
<keyword evidence="1" id="KW-0175">Coiled coil</keyword>
<keyword evidence="4" id="KW-1185">Reference proteome</keyword>
<dbReference type="EMBL" id="SWLB01000023">
    <property type="protein sequence ID" value="KAF3323498.1"/>
    <property type="molecule type" value="Genomic_DNA"/>
</dbReference>
<protein>
    <submittedName>
        <fullName evidence="3">B3 domain-containing protein</fullName>
    </submittedName>
</protein>
<feature type="coiled-coil region" evidence="1">
    <location>
        <begin position="4"/>
        <end position="35"/>
    </location>
</feature>
<reference evidence="3" key="1">
    <citation type="submission" date="2020-01" db="EMBL/GenBank/DDBJ databases">
        <title>Genome sequence of Kobresia littledalei, the first chromosome-level genome in the family Cyperaceae.</title>
        <authorList>
            <person name="Qu G."/>
        </authorList>
    </citation>
    <scope>NUCLEOTIDE SEQUENCE</scope>
    <source>
        <strain evidence="3">C.B.Clarke</strain>
        <tissue evidence="3">Leaf</tissue>
    </source>
</reference>